<protein>
    <submittedName>
        <fullName evidence="4">Amino acid/amide ABC transporter substrate-binding protein, HAAT family</fullName>
    </submittedName>
</protein>
<keyword evidence="2" id="KW-0732">Signal</keyword>
<comment type="similarity">
    <text evidence="1">Belongs to the leucine-binding protein family.</text>
</comment>
<accession>A0A1X7CP13</accession>
<dbReference type="STRING" id="1519643.SAMN06295933_1032"/>
<dbReference type="Proteomes" id="UP000192906">
    <property type="component" value="Unassembled WGS sequence"/>
</dbReference>
<evidence type="ECO:0000256" key="2">
    <source>
        <dbReference type="ARBA" id="ARBA00022729"/>
    </source>
</evidence>
<organism evidence="4 5">
    <name type="scientific">Desulfovibrio gilichinskyi</name>
    <dbReference type="NCBI Taxonomy" id="1519643"/>
    <lineage>
        <taxon>Bacteria</taxon>
        <taxon>Pseudomonadati</taxon>
        <taxon>Thermodesulfobacteriota</taxon>
        <taxon>Desulfovibrionia</taxon>
        <taxon>Desulfovibrionales</taxon>
        <taxon>Desulfovibrionaceae</taxon>
        <taxon>Desulfovibrio</taxon>
    </lineage>
</organism>
<feature type="domain" description="Leucine-binding protein" evidence="3">
    <location>
        <begin position="44"/>
        <end position="383"/>
    </location>
</feature>
<dbReference type="SUPFAM" id="SSF53822">
    <property type="entry name" value="Periplasmic binding protein-like I"/>
    <property type="match status" value="1"/>
</dbReference>
<dbReference type="InterPro" id="IPR028082">
    <property type="entry name" value="Peripla_BP_I"/>
</dbReference>
<proteinExistence type="inferred from homology"/>
<gene>
    <name evidence="4" type="ORF">SAMN06295933_1032</name>
</gene>
<dbReference type="PANTHER" id="PTHR30483:SF6">
    <property type="entry name" value="PERIPLASMIC BINDING PROTEIN OF ABC TRANSPORTER FOR NATURAL AMINO ACIDS"/>
    <property type="match status" value="1"/>
</dbReference>
<dbReference type="Pfam" id="PF13458">
    <property type="entry name" value="Peripla_BP_6"/>
    <property type="match status" value="1"/>
</dbReference>
<dbReference type="InterPro" id="IPR028081">
    <property type="entry name" value="Leu-bd"/>
</dbReference>
<dbReference type="PANTHER" id="PTHR30483">
    <property type="entry name" value="LEUCINE-SPECIFIC-BINDING PROTEIN"/>
    <property type="match status" value="1"/>
</dbReference>
<dbReference type="InterPro" id="IPR051010">
    <property type="entry name" value="BCAA_transport"/>
</dbReference>
<evidence type="ECO:0000256" key="1">
    <source>
        <dbReference type="ARBA" id="ARBA00010062"/>
    </source>
</evidence>
<dbReference type="EMBL" id="FWZU01000002">
    <property type="protein sequence ID" value="SMF00300.1"/>
    <property type="molecule type" value="Genomic_DNA"/>
</dbReference>
<reference evidence="5" key="1">
    <citation type="submission" date="2017-04" db="EMBL/GenBank/DDBJ databases">
        <authorList>
            <person name="Varghese N."/>
            <person name="Submissions S."/>
        </authorList>
    </citation>
    <scope>NUCLEOTIDE SEQUENCE [LARGE SCALE GENOMIC DNA]</scope>
    <source>
        <strain evidence="5">K3S</strain>
    </source>
</reference>
<keyword evidence="5" id="KW-1185">Reference proteome</keyword>
<dbReference type="Gene3D" id="3.40.50.2300">
    <property type="match status" value="2"/>
</dbReference>
<dbReference type="RefSeq" id="WP_245805470.1">
    <property type="nucleotide sequence ID" value="NZ_FWZU01000002.1"/>
</dbReference>
<dbReference type="CDD" id="cd06347">
    <property type="entry name" value="PBP1_ABC_LivK_ligand_binding-like"/>
    <property type="match status" value="1"/>
</dbReference>
<evidence type="ECO:0000313" key="5">
    <source>
        <dbReference type="Proteomes" id="UP000192906"/>
    </source>
</evidence>
<sequence length="394" mass="42904">MILENGLMISRPNIRCLPFLWLAVLMMFFLWGCSGDKGKESPKLKVGIIAVTSGELFRKGSYVVAATRYAADKVNAEGGIDISGVNHLVELYPADSKGAAEVATQLALRLIDKEKVSVIVGGVSSSVALAIAAVCEEKKVPFITPVASSTELTKFKYSFRVSYTNYVQAAAIASFVSKDLNRESVAVLYGADNPYSVELATLFKKNYENDGGTVVAFENYPEGAREYGKQLKRIIKAHPEILFLPNNTKKIQIQAINARQLGFKGLLLGGDSWDPVDLLRNAVFNGCYFADHWFPGLSIPGAADFEAGYKKKNGVDATEVEALSYDAIMSLFAAVRYANSTDPVAIRRGLIDMPPYAGVTGKFNYNNNGDPDKDVFISNIKNGKVVLSDTIFTK</sequence>
<evidence type="ECO:0000313" key="4">
    <source>
        <dbReference type="EMBL" id="SMF00300.1"/>
    </source>
</evidence>
<evidence type="ECO:0000259" key="3">
    <source>
        <dbReference type="Pfam" id="PF13458"/>
    </source>
</evidence>
<name>A0A1X7CP13_9BACT</name>
<dbReference type="AlphaFoldDB" id="A0A1X7CP13"/>